<dbReference type="SFLD" id="SFLDG00358">
    <property type="entry name" value="Main_(cytGST)"/>
    <property type="match status" value="1"/>
</dbReference>
<dbReference type="PANTHER" id="PTHR44051">
    <property type="entry name" value="GLUTATHIONE S-TRANSFERASE-RELATED"/>
    <property type="match status" value="1"/>
</dbReference>
<dbReference type="GO" id="GO:0016740">
    <property type="term" value="F:transferase activity"/>
    <property type="evidence" value="ECO:0007669"/>
    <property type="project" value="UniProtKB-KW"/>
</dbReference>
<feature type="domain" description="GST C-terminal" evidence="2">
    <location>
        <begin position="87"/>
        <end position="212"/>
    </location>
</feature>
<dbReference type="InterPro" id="IPR036249">
    <property type="entry name" value="Thioredoxin-like_sf"/>
</dbReference>
<dbReference type="SFLD" id="SFLDS00019">
    <property type="entry name" value="Glutathione_Transferase_(cytos"/>
    <property type="match status" value="1"/>
</dbReference>
<accession>A0A1G7FEB5</accession>
<dbReference type="InterPro" id="IPR036282">
    <property type="entry name" value="Glutathione-S-Trfase_C_sf"/>
</dbReference>
<gene>
    <name evidence="3" type="ORF">SAMN04488239_1331</name>
</gene>
<dbReference type="AlphaFoldDB" id="A0A1G7FEB5"/>
<dbReference type="InterPro" id="IPR040079">
    <property type="entry name" value="Glutathione_S-Trfase"/>
</dbReference>
<dbReference type="RefSeq" id="WP_093038012.1">
    <property type="nucleotide sequence ID" value="NZ_FMZV01000033.1"/>
</dbReference>
<dbReference type="Gene3D" id="1.20.1050.10">
    <property type="match status" value="1"/>
</dbReference>
<dbReference type="PANTHER" id="PTHR44051:SF8">
    <property type="entry name" value="GLUTATHIONE S-TRANSFERASE GSTA"/>
    <property type="match status" value="1"/>
</dbReference>
<proteinExistence type="predicted"/>
<dbReference type="STRING" id="639004.SAMN04488239_1331"/>
<dbReference type="Pfam" id="PF13409">
    <property type="entry name" value="GST_N_2"/>
    <property type="match status" value="1"/>
</dbReference>
<evidence type="ECO:0000313" key="4">
    <source>
        <dbReference type="Proteomes" id="UP000199628"/>
    </source>
</evidence>
<dbReference type="OrthoDB" id="7583243at2"/>
<dbReference type="InterPro" id="IPR004045">
    <property type="entry name" value="Glutathione_S-Trfase_N"/>
</dbReference>
<dbReference type="PROSITE" id="PS50404">
    <property type="entry name" value="GST_NTER"/>
    <property type="match status" value="1"/>
</dbReference>
<dbReference type="InterPro" id="IPR004046">
    <property type="entry name" value="GST_C"/>
</dbReference>
<name>A0A1G7FEB5_9RHOB</name>
<protein>
    <submittedName>
        <fullName evidence="3">Glutathione S-transferase</fullName>
    </submittedName>
</protein>
<dbReference type="Gene3D" id="3.40.30.10">
    <property type="entry name" value="Glutaredoxin"/>
    <property type="match status" value="1"/>
</dbReference>
<evidence type="ECO:0000313" key="3">
    <source>
        <dbReference type="EMBL" id="SDE73895.1"/>
    </source>
</evidence>
<organism evidence="3 4">
    <name type="scientific">Ruegeria marina</name>
    <dbReference type="NCBI Taxonomy" id="639004"/>
    <lineage>
        <taxon>Bacteria</taxon>
        <taxon>Pseudomonadati</taxon>
        <taxon>Pseudomonadota</taxon>
        <taxon>Alphaproteobacteria</taxon>
        <taxon>Rhodobacterales</taxon>
        <taxon>Roseobacteraceae</taxon>
        <taxon>Ruegeria</taxon>
    </lineage>
</organism>
<dbReference type="SUPFAM" id="SSF52833">
    <property type="entry name" value="Thioredoxin-like"/>
    <property type="match status" value="1"/>
</dbReference>
<dbReference type="InterPro" id="IPR010987">
    <property type="entry name" value="Glutathione-S-Trfase_C-like"/>
</dbReference>
<dbReference type="SFLD" id="SFLDG01150">
    <property type="entry name" value="Main.1:_Beta-like"/>
    <property type="match status" value="1"/>
</dbReference>
<feature type="domain" description="GST N-terminal" evidence="1">
    <location>
        <begin position="1"/>
        <end position="81"/>
    </location>
</feature>
<keyword evidence="3" id="KW-0808">Transferase</keyword>
<reference evidence="4" key="1">
    <citation type="submission" date="2016-10" db="EMBL/GenBank/DDBJ databases">
        <authorList>
            <person name="Varghese N."/>
            <person name="Submissions S."/>
        </authorList>
    </citation>
    <scope>NUCLEOTIDE SEQUENCE [LARGE SCALE GENOMIC DNA]</scope>
    <source>
        <strain evidence="4">CGMCC 1.9108</strain>
    </source>
</reference>
<dbReference type="SUPFAM" id="SSF47616">
    <property type="entry name" value="GST C-terminal domain-like"/>
    <property type="match status" value="1"/>
</dbReference>
<dbReference type="Proteomes" id="UP000199628">
    <property type="component" value="Unassembled WGS sequence"/>
</dbReference>
<dbReference type="EMBL" id="FMZV01000033">
    <property type="protein sequence ID" value="SDE73895.1"/>
    <property type="molecule type" value="Genomic_DNA"/>
</dbReference>
<dbReference type="CDD" id="cd03057">
    <property type="entry name" value="GST_N_Beta"/>
    <property type="match status" value="1"/>
</dbReference>
<evidence type="ECO:0000259" key="2">
    <source>
        <dbReference type="PROSITE" id="PS50405"/>
    </source>
</evidence>
<evidence type="ECO:0000259" key="1">
    <source>
        <dbReference type="PROSITE" id="PS50404"/>
    </source>
</evidence>
<sequence length="213" mass="24708">MYTLYWHPWSSSYAPMATLKELGVEFDLYEVDYDGGETRTEQYKRVQPLGLIPALKFADGRTMFESAAMIIYLCDRHTNRGLAPPTHARDRGHFLQWMLFLADTIYPSYNRYYHPERYSADTSGAAALKARALEQAVEQLRVVEDSLSRNGPWLLGERFSACDIYLQMITTWHEPPQALFEQFGHIGDLAKRLTKREACRWAIERHNFATGFE</sequence>
<keyword evidence="4" id="KW-1185">Reference proteome</keyword>
<dbReference type="PROSITE" id="PS50405">
    <property type="entry name" value="GST_CTER"/>
    <property type="match status" value="1"/>
</dbReference>
<dbReference type="Pfam" id="PF00043">
    <property type="entry name" value="GST_C"/>
    <property type="match status" value="1"/>
</dbReference>